<reference evidence="1 2" key="1">
    <citation type="submission" date="2012-02" db="EMBL/GenBank/DDBJ databases">
        <title>Complete genome sequence of Caldilinea aerophila DSM 14535 (= NBRC 102666).</title>
        <authorList>
            <person name="Oguchi A."/>
            <person name="Hosoyama A."/>
            <person name="Sekine M."/>
            <person name="Fukai R."/>
            <person name="Kato Y."/>
            <person name="Nakamura S."/>
            <person name="Hanada S."/>
            <person name="Yamazaki S."/>
            <person name="Fujita N."/>
        </authorList>
    </citation>
    <scope>NUCLEOTIDE SEQUENCE [LARGE SCALE GENOMIC DNA]</scope>
    <source>
        <strain evidence="2">DSM 14535 / JCM 11387 / NBRC 104270 / STL-6-O1</strain>
    </source>
</reference>
<gene>
    <name evidence="1" type="ordered locus">CLDAP_13330</name>
</gene>
<dbReference type="AlphaFoldDB" id="I0I285"/>
<dbReference type="KEGG" id="cap:CLDAP_13330"/>
<dbReference type="Proteomes" id="UP000007880">
    <property type="component" value="Chromosome"/>
</dbReference>
<sequence>MAPQIAENFTPTGSNHCFKLTLSSFNPFRLIALQGFIRRRVIHSAAIMPQIVVWAGFAIQSK</sequence>
<organism evidence="1 2">
    <name type="scientific">Caldilinea aerophila (strain DSM 14535 / JCM 11387 / NBRC 104270 / STL-6-O1)</name>
    <dbReference type="NCBI Taxonomy" id="926550"/>
    <lineage>
        <taxon>Bacteria</taxon>
        <taxon>Bacillati</taxon>
        <taxon>Chloroflexota</taxon>
        <taxon>Caldilineae</taxon>
        <taxon>Caldilineales</taxon>
        <taxon>Caldilineaceae</taxon>
        <taxon>Caldilinea</taxon>
    </lineage>
</organism>
<protein>
    <submittedName>
        <fullName evidence="1">Uncharacterized protein</fullName>
    </submittedName>
</protein>
<evidence type="ECO:0000313" key="2">
    <source>
        <dbReference type="Proteomes" id="UP000007880"/>
    </source>
</evidence>
<name>I0I285_CALAS</name>
<dbReference type="HOGENOM" id="CLU_2895484_0_0_0"/>
<proteinExistence type="predicted"/>
<keyword evidence="2" id="KW-1185">Reference proteome</keyword>
<dbReference type="STRING" id="926550.CLDAP_13330"/>
<accession>I0I285</accession>
<evidence type="ECO:0000313" key="1">
    <source>
        <dbReference type="EMBL" id="BAL99372.1"/>
    </source>
</evidence>
<dbReference type="EMBL" id="AP012337">
    <property type="protein sequence ID" value="BAL99372.1"/>
    <property type="molecule type" value="Genomic_DNA"/>
</dbReference>